<evidence type="ECO:0000259" key="7">
    <source>
        <dbReference type="Pfam" id="PF08479"/>
    </source>
</evidence>
<evidence type="ECO:0000256" key="3">
    <source>
        <dbReference type="ARBA" id="ARBA00023237"/>
    </source>
</evidence>
<reference evidence="8 9" key="1">
    <citation type="submission" date="2020-08" db="EMBL/GenBank/DDBJ databases">
        <title>Genomic Encyclopedia of Type Strains, Phase IV (KMG-IV): sequencing the most valuable type-strain genomes for metagenomic binning, comparative biology and taxonomic classification.</title>
        <authorList>
            <person name="Goeker M."/>
        </authorList>
    </citation>
    <scope>NUCLEOTIDE SEQUENCE [LARGE SCALE GENOMIC DNA]</scope>
    <source>
        <strain evidence="8 9">DSM 102255</strain>
    </source>
</reference>
<keyword evidence="5" id="KW-1133">Transmembrane helix</keyword>
<dbReference type="AlphaFoldDB" id="A0A841J3N9"/>
<proteinExistence type="predicted"/>
<dbReference type="InterPro" id="IPR013686">
    <property type="entry name" value="Polypept-transport_assoc_ShlB"/>
</dbReference>
<dbReference type="EMBL" id="JACIJP010000002">
    <property type="protein sequence ID" value="MBB6124136.1"/>
    <property type="molecule type" value="Genomic_DNA"/>
</dbReference>
<evidence type="ECO:0000256" key="5">
    <source>
        <dbReference type="SAM" id="Phobius"/>
    </source>
</evidence>
<keyword evidence="9" id="KW-1185">Reference proteome</keyword>
<comment type="caution">
    <text evidence="8">The sequence shown here is derived from an EMBL/GenBank/DDBJ whole genome shotgun (WGS) entry which is preliminary data.</text>
</comment>
<feature type="domain" description="Polypeptide-transport-associated ShlB-type" evidence="7">
    <location>
        <begin position="107"/>
        <end position="178"/>
    </location>
</feature>
<accession>A0A841J3N9</accession>
<feature type="transmembrane region" description="Helical" evidence="5">
    <location>
        <begin position="32"/>
        <end position="54"/>
    </location>
</feature>
<keyword evidence="1" id="KW-1134">Transmembrane beta strand</keyword>
<evidence type="ECO:0000256" key="2">
    <source>
        <dbReference type="ARBA" id="ARBA00022692"/>
    </source>
</evidence>
<dbReference type="InterPro" id="IPR051544">
    <property type="entry name" value="TPS_OM_transporter"/>
</dbReference>
<dbReference type="GO" id="GO:0008320">
    <property type="term" value="F:protein transmembrane transporter activity"/>
    <property type="evidence" value="ECO:0007669"/>
    <property type="project" value="TreeGrafter"/>
</dbReference>
<dbReference type="Pfam" id="PF03865">
    <property type="entry name" value="ShlB"/>
    <property type="match status" value="1"/>
</dbReference>
<protein>
    <submittedName>
        <fullName evidence="8">Hemolysin activation/secretion protein</fullName>
    </submittedName>
</protein>
<evidence type="ECO:0000313" key="9">
    <source>
        <dbReference type="Proteomes" id="UP000552700"/>
    </source>
</evidence>
<sequence length="614" mass="65878">MEVTGADPTAGTARTIGGLMALRRKGSFRGQIFGGWSTALLALSSAAAPAIAWAQAAPGNPPTREELDRAGQVAPDVRGPSRLTVEGGVERAPCALADPQYAALKVRITQVDFRGLKVVTPDMLADSWRDLADREMPIASLCEIRDRAATALRQMGYLAAVQVPPQRIGTDGKVTFDVLMAKLVGVQVRGDAGNSEKLIAATLDQLKAQPVFNVHEAERSLLLARDLPGYDVRLSLRPAGTAPGEVIGDVTVTREQVRLDVNIQSWGSHPVGRWGALARVQLNDITGMGDMTAISLFNTLQTREQTVLQIEHSMALNADGLRLGGEFTYAWSKPDIGAPVKSRTLIASAHLSYPLIRQQARTLVASGGLDIVNQHVDFGPAELSRDRLRVLFARLDGQWIDSASLNSTTGFTANEPRWRLGGSVELRHGLSGLGASDPCVGAAVCPSRPEGDASAFVLRASVAGEWRPVPMVTFALSPRGQYSHRPLLAFEEMSAGNYTIGRGYDPGTLTGDSGLGFASEVRLGRAVPVSVKDLAIQPYAFFDAMWMWNKDSGFNGLDPQKLSSAGGGVRLAWGNRGRIDFNLAVPLRDVGGLSQRGNVRALLSLTTQLWPWRP</sequence>
<name>A0A841J3N9_9SPHN</name>
<dbReference type="Pfam" id="PF08479">
    <property type="entry name" value="POTRA_2"/>
    <property type="match status" value="1"/>
</dbReference>
<keyword evidence="5" id="KW-0472">Membrane</keyword>
<dbReference type="InterPro" id="IPR005565">
    <property type="entry name" value="Hemolysn_activator_HlyB_C"/>
</dbReference>
<dbReference type="Gene3D" id="3.10.20.310">
    <property type="entry name" value="membrane protein fhac"/>
    <property type="match status" value="1"/>
</dbReference>
<feature type="region of interest" description="Disordered" evidence="4">
    <location>
        <begin position="58"/>
        <end position="77"/>
    </location>
</feature>
<dbReference type="Gene3D" id="2.40.160.50">
    <property type="entry name" value="membrane protein fhac: a member of the omp85/tpsb transporter family"/>
    <property type="match status" value="1"/>
</dbReference>
<dbReference type="PANTHER" id="PTHR34597">
    <property type="entry name" value="SLR1661 PROTEIN"/>
    <property type="match status" value="1"/>
</dbReference>
<keyword evidence="2 5" id="KW-0812">Transmembrane</keyword>
<evidence type="ECO:0000256" key="1">
    <source>
        <dbReference type="ARBA" id="ARBA00022452"/>
    </source>
</evidence>
<evidence type="ECO:0000256" key="4">
    <source>
        <dbReference type="SAM" id="MobiDB-lite"/>
    </source>
</evidence>
<evidence type="ECO:0000313" key="8">
    <source>
        <dbReference type="EMBL" id="MBB6124136.1"/>
    </source>
</evidence>
<keyword evidence="3" id="KW-0998">Cell outer membrane</keyword>
<evidence type="ECO:0000259" key="6">
    <source>
        <dbReference type="Pfam" id="PF03865"/>
    </source>
</evidence>
<dbReference type="GO" id="GO:0046819">
    <property type="term" value="P:protein secretion by the type V secretion system"/>
    <property type="evidence" value="ECO:0007669"/>
    <property type="project" value="TreeGrafter"/>
</dbReference>
<dbReference type="Proteomes" id="UP000552700">
    <property type="component" value="Unassembled WGS sequence"/>
</dbReference>
<organism evidence="8 9">
    <name type="scientific">Sphingobium subterraneum</name>
    <dbReference type="NCBI Taxonomy" id="627688"/>
    <lineage>
        <taxon>Bacteria</taxon>
        <taxon>Pseudomonadati</taxon>
        <taxon>Pseudomonadota</taxon>
        <taxon>Alphaproteobacteria</taxon>
        <taxon>Sphingomonadales</taxon>
        <taxon>Sphingomonadaceae</taxon>
        <taxon>Sphingobium</taxon>
    </lineage>
</organism>
<gene>
    <name evidence="8" type="ORF">FHS92_001865</name>
</gene>
<feature type="domain" description="Haemolysin activator HlyB C-terminal" evidence="6">
    <location>
        <begin position="417"/>
        <end position="570"/>
    </location>
</feature>
<dbReference type="RefSeq" id="WP_246351889.1">
    <property type="nucleotide sequence ID" value="NZ_JACIJP010000002.1"/>
</dbReference>
<dbReference type="PANTHER" id="PTHR34597:SF6">
    <property type="entry name" value="BLR6126 PROTEIN"/>
    <property type="match status" value="1"/>
</dbReference>
<dbReference type="GO" id="GO:0098046">
    <property type="term" value="C:type V protein secretion system complex"/>
    <property type="evidence" value="ECO:0007669"/>
    <property type="project" value="TreeGrafter"/>
</dbReference>